<dbReference type="SMART" id="SM00833">
    <property type="entry name" value="CobW_C"/>
    <property type="match status" value="1"/>
</dbReference>
<dbReference type="AlphaFoldDB" id="A0A2R3INK5"/>
<protein>
    <submittedName>
        <fullName evidence="3">Cobalamin synthesis cobW C-terminal domain protein</fullName>
    </submittedName>
</protein>
<dbReference type="InterPro" id="IPR011629">
    <property type="entry name" value="CobW-like_C"/>
</dbReference>
<dbReference type="RefSeq" id="WP_058145772.1">
    <property type="nucleotide sequence ID" value="NZ_CP027169.1"/>
</dbReference>
<reference evidence="3 4" key="1">
    <citation type="submission" date="2018-02" db="EMBL/GenBank/DDBJ databases">
        <title>FDA/CDC Antimicrobial Resistant Isolate Bank Genome Sequencing.</title>
        <authorList>
            <person name="Benahmed F.H."/>
            <person name="Lutgring J.D."/>
            <person name="Yoo B."/>
            <person name="Machado M."/>
            <person name="Brown A."/>
            <person name="McAllister G."/>
            <person name="Perry A."/>
            <person name="Halpin A.L."/>
            <person name="Vavikolanu K."/>
            <person name="Ott S."/>
            <person name="Zhao X."/>
            <person name="Tallon L.J."/>
            <person name="Sadzewicz L."/>
            <person name="Aluvathingal J."/>
            <person name="Nadendla S."/>
            <person name="Voskania-kordi A."/>
            <person name="Simonyan V."/>
            <person name="Patel J."/>
            <person name="Shawar R.M."/>
        </authorList>
    </citation>
    <scope>NUCLEOTIDE SEQUENCE [LARGE SCALE GENOMIC DNA]</scope>
    <source>
        <strain evidence="3 4">AR_0356</strain>
    </source>
</reference>
<dbReference type="Gene3D" id="3.40.50.300">
    <property type="entry name" value="P-loop containing nucleotide triphosphate hydrolases"/>
    <property type="match status" value="1"/>
</dbReference>
<dbReference type="Pfam" id="PF07683">
    <property type="entry name" value="CobW_C"/>
    <property type="match status" value="1"/>
</dbReference>
<comment type="function">
    <text evidence="1">Zinc chaperone that directly transfers zinc cofactor to target proteins, thereby activating them. Zinc is transferred from the CXCC motif in the GTPase domain to the zinc binding site in target proteins in a process requiring GTP hydrolysis.</text>
</comment>
<dbReference type="InterPro" id="IPR051316">
    <property type="entry name" value="Zinc-reg_GTPase_activator"/>
</dbReference>
<dbReference type="InterPro" id="IPR003495">
    <property type="entry name" value="CobW/HypB/UreG_nucleotide-bd"/>
</dbReference>
<evidence type="ECO:0000256" key="1">
    <source>
        <dbReference type="ARBA" id="ARBA00045658"/>
    </source>
</evidence>
<name>A0A2R3INK5_9PSED</name>
<dbReference type="InterPro" id="IPR027417">
    <property type="entry name" value="P-loop_NTPase"/>
</dbReference>
<dbReference type="PANTHER" id="PTHR13748:SF46">
    <property type="entry name" value="ZINC CHAPERONE YEIR"/>
    <property type="match status" value="1"/>
</dbReference>
<evidence type="ECO:0000259" key="2">
    <source>
        <dbReference type="SMART" id="SM00833"/>
    </source>
</evidence>
<dbReference type="EMBL" id="CP027169">
    <property type="protein sequence ID" value="AVK03492.1"/>
    <property type="molecule type" value="Genomic_DNA"/>
</dbReference>
<dbReference type="Pfam" id="PF02492">
    <property type="entry name" value="cobW"/>
    <property type="match status" value="1"/>
</dbReference>
<keyword evidence="4" id="KW-1185">Reference proteome</keyword>
<dbReference type="SUPFAM" id="SSF52540">
    <property type="entry name" value="P-loop containing nucleoside triphosphate hydrolases"/>
    <property type="match status" value="1"/>
</dbReference>
<gene>
    <name evidence="3" type="ORF">CSB93_1184</name>
</gene>
<organism evidence="3 4">
    <name type="scientific">Pseudomonas paraeruginosa</name>
    <dbReference type="NCBI Taxonomy" id="2994495"/>
    <lineage>
        <taxon>Bacteria</taxon>
        <taxon>Pseudomonadati</taxon>
        <taxon>Pseudomonadota</taxon>
        <taxon>Gammaproteobacteria</taxon>
        <taxon>Pseudomonadales</taxon>
        <taxon>Pseudomonadaceae</taxon>
        <taxon>Pseudomonas</taxon>
    </lineage>
</organism>
<evidence type="ECO:0000313" key="4">
    <source>
        <dbReference type="Proteomes" id="UP000238390"/>
    </source>
</evidence>
<proteinExistence type="predicted"/>
<dbReference type="Proteomes" id="UP000238390">
    <property type="component" value="Chromosome"/>
</dbReference>
<dbReference type="GO" id="GO:0005737">
    <property type="term" value="C:cytoplasm"/>
    <property type="evidence" value="ECO:0007669"/>
    <property type="project" value="TreeGrafter"/>
</dbReference>
<accession>A0A2R3INK5</accession>
<feature type="domain" description="CobW C-terminal" evidence="2">
    <location>
        <begin position="235"/>
        <end position="318"/>
    </location>
</feature>
<sequence>MLREIPTHLIGGPLGAGKTSLIRALLAQKPGGERWAVLVNEFGEIGLDAALLATQADGVAIGEVAGGCLCCVNGVPFQVGLGRLLRRARPDRLFIEPSGLGHPLALWKQLQAAPWAGVLALQPPVLVLDAAALAAGEPLPEAQEQALAVAGLVLLNKSEALDAAQRATATARLLAVPVRWGVGGRLALADLPGGAPQPRSEARWAALPDAPAELPLLLCADRPLRAVREQDGQLAIGWRLAPSVRFERAGVEAWLRRLSGLRRAKAVLRCADGWYAVNAAPLVDNWVKSSWRRDNRLELILEPGHDEEALERAFLACRMVAQ</sequence>
<evidence type="ECO:0000313" key="3">
    <source>
        <dbReference type="EMBL" id="AVK03492.1"/>
    </source>
</evidence>
<dbReference type="PANTHER" id="PTHR13748">
    <property type="entry name" value="COBW-RELATED"/>
    <property type="match status" value="1"/>
</dbReference>